<accession>A0A0P0P1L9</accession>
<gene>
    <name evidence="2" type="ORF">AQ619_13000</name>
</gene>
<feature type="signal peptide" evidence="1">
    <location>
        <begin position="1"/>
        <end position="22"/>
    </location>
</feature>
<dbReference type="RefSeq" id="WP_062148313.1">
    <property type="nucleotide sequence ID" value="NZ_CP013002.1"/>
</dbReference>
<feature type="chain" id="PRO_5006052661" evidence="1">
    <location>
        <begin position="23"/>
        <end position="281"/>
    </location>
</feature>
<protein>
    <submittedName>
        <fullName evidence="2">Uncharacterized protein</fullName>
    </submittedName>
</protein>
<dbReference type="AlphaFoldDB" id="A0A0P0P1L9"/>
<evidence type="ECO:0000313" key="2">
    <source>
        <dbReference type="EMBL" id="ALL14182.1"/>
    </source>
</evidence>
<organism evidence="2 3">
    <name type="scientific">Caulobacter henricii</name>
    <dbReference type="NCBI Taxonomy" id="69395"/>
    <lineage>
        <taxon>Bacteria</taxon>
        <taxon>Pseudomonadati</taxon>
        <taxon>Pseudomonadota</taxon>
        <taxon>Alphaproteobacteria</taxon>
        <taxon>Caulobacterales</taxon>
        <taxon>Caulobacteraceae</taxon>
        <taxon>Caulobacter</taxon>
    </lineage>
</organism>
<keyword evidence="1" id="KW-0732">Signal</keyword>
<keyword evidence="3" id="KW-1185">Reference proteome</keyword>
<dbReference type="STRING" id="69395.AQ619_13000"/>
<proteinExistence type="predicted"/>
<dbReference type="EMBL" id="CP013002">
    <property type="protein sequence ID" value="ALL14182.1"/>
    <property type="molecule type" value="Genomic_DNA"/>
</dbReference>
<sequence>MSRRALALTLLIATSAATLAQAEPRRIYKSPDRWLFVEGGDLAVARFIAAGPQGEQSFAEVTDAQGVFDGIKARLGETTEGLGIFVDPAASCSDSPSTNLTGAQGWAYVCRFKLLEAPAPVPAPAMAVAVAAPTAAPPEIPPVSLPVTPVPAKVARPVAVNVAAPVPAKAPAPLLPAPAPAAIASGPAVATDTEADQLNGQVRAALDAAEARDRQKQADYEAAKQKAADDFAKQMAAHEASVKAGKAEYEASMLAWRNRVAACKAGDTSQCAEPVAPASTK</sequence>
<dbReference type="KEGG" id="chq:AQ619_13000"/>
<evidence type="ECO:0000313" key="3">
    <source>
        <dbReference type="Proteomes" id="UP000056905"/>
    </source>
</evidence>
<name>A0A0P0P1L9_9CAUL</name>
<dbReference type="Proteomes" id="UP000056905">
    <property type="component" value="Chromosome"/>
</dbReference>
<evidence type="ECO:0000256" key="1">
    <source>
        <dbReference type="SAM" id="SignalP"/>
    </source>
</evidence>
<reference evidence="2 3" key="1">
    <citation type="submission" date="2015-10" db="EMBL/GenBank/DDBJ databases">
        <title>Conservation of the essential genome among Caulobacter and Brevundimonas species.</title>
        <authorList>
            <person name="Scott D."/>
            <person name="Ely B."/>
        </authorList>
    </citation>
    <scope>NUCLEOTIDE SEQUENCE [LARGE SCALE GENOMIC DNA]</scope>
    <source>
        <strain evidence="2 3">CB4</strain>
    </source>
</reference>